<keyword evidence="2" id="KW-0472">Membrane</keyword>
<feature type="region of interest" description="Disordered" evidence="1">
    <location>
        <begin position="1"/>
        <end position="25"/>
    </location>
</feature>
<organism evidence="4 5">
    <name type="scientific">Colletotrichum spinosum</name>
    <dbReference type="NCBI Taxonomy" id="1347390"/>
    <lineage>
        <taxon>Eukaryota</taxon>
        <taxon>Fungi</taxon>
        <taxon>Dikarya</taxon>
        <taxon>Ascomycota</taxon>
        <taxon>Pezizomycotina</taxon>
        <taxon>Sordariomycetes</taxon>
        <taxon>Hypocreomycetidae</taxon>
        <taxon>Glomerellales</taxon>
        <taxon>Glomerellaceae</taxon>
        <taxon>Colletotrichum</taxon>
        <taxon>Colletotrichum orbiculare species complex</taxon>
    </lineage>
</organism>
<dbReference type="Proteomes" id="UP000295083">
    <property type="component" value="Unassembled WGS sequence"/>
</dbReference>
<dbReference type="EMBL" id="QAPG01000065">
    <property type="protein sequence ID" value="TDZ33410.1"/>
    <property type="molecule type" value="Genomic_DNA"/>
</dbReference>
<dbReference type="InterPro" id="IPR056136">
    <property type="entry name" value="DUF7719"/>
</dbReference>
<evidence type="ECO:0000313" key="5">
    <source>
        <dbReference type="Proteomes" id="UP000295083"/>
    </source>
</evidence>
<name>A0A4R8Q860_9PEZI</name>
<protein>
    <recommendedName>
        <fullName evidence="3">DUF7719 domain-containing protein</fullName>
    </recommendedName>
</protein>
<keyword evidence="2" id="KW-1133">Transmembrane helix</keyword>
<dbReference type="AlphaFoldDB" id="A0A4R8Q860"/>
<keyword evidence="2" id="KW-0812">Transmembrane</keyword>
<gene>
    <name evidence="4" type="ORF">C8035_v011865</name>
</gene>
<feature type="domain" description="DUF7719" evidence="3">
    <location>
        <begin position="160"/>
        <end position="228"/>
    </location>
</feature>
<proteinExistence type="predicted"/>
<evidence type="ECO:0000259" key="3">
    <source>
        <dbReference type="Pfam" id="PF24841"/>
    </source>
</evidence>
<keyword evidence="5" id="KW-1185">Reference proteome</keyword>
<accession>A0A4R8Q860</accession>
<feature type="region of interest" description="Disordered" evidence="1">
    <location>
        <begin position="41"/>
        <end position="75"/>
    </location>
</feature>
<dbReference type="PANTHER" id="PTHR37846:SF1">
    <property type="entry name" value="DEACETYLASE-LIKE PROTEIN"/>
    <property type="match status" value="1"/>
</dbReference>
<dbReference type="Pfam" id="PF24841">
    <property type="entry name" value="DUF7719"/>
    <property type="match status" value="1"/>
</dbReference>
<feature type="transmembrane region" description="Helical" evidence="2">
    <location>
        <begin position="197"/>
        <end position="222"/>
    </location>
</feature>
<evidence type="ECO:0000256" key="1">
    <source>
        <dbReference type="SAM" id="MobiDB-lite"/>
    </source>
</evidence>
<sequence length="229" mass="25399">MAKKEKKVNGPKGIPLAQPDRSGPTEATLLQLANERGLFQKAEQSRSSKLPKGAVRIDKPKDDESDQEVEEDDDDDTLLSPFAERIMDTLLWSVSLAVVHGTFDVLVQNQYAISIDYQSVATRTLLALIVLFFLFHNLHAHSSSPKLVPGLPLSWQHPIRQALFFSASVSAGCYLIYITNKYSYLHTLKQAPTLGCLWIWSILELDLSVATASLAIAAAFLWQGGYDIK</sequence>
<comment type="caution">
    <text evidence="4">The sequence shown here is derived from an EMBL/GenBank/DDBJ whole genome shotgun (WGS) entry which is preliminary data.</text>
</comment>
<feature type="transmembrane region" description="Helical" evidence="2">
    <location>
        <begin position="159"/>
        <end position="177"/>
    </location>
</feature>
<evidence type="ECO:0000313" key="4">
    <source>
        <dbReference type="EMBL" id="TDZ33410.1"/>
    </source>
</evidence>
<reference evidence="4 5" key="1">
    <citation type="submission" date="2018-11" db="EMBL/GenBank/DDBJ databases">
        <title>Genome sequence and assembly of Colletotrichum spinosum.</title>
        <authorList>
            <person name="Gan P."/>
            <person name="Shirasu K."/>
        </authorList>
    </citation>
    <scope>NUCLEOTIDE SEQUENCE [LARGE SCALE GENOMIC DNA]</scope>
    <source>
        <strain evidence="4 5">CBS 515.97</strain>
    </source>
</reference>
<feature type="compositionally biased region" description="Acidic residues" evidence="1">
    <location>
        <begin position="63"/>
        <end position="75"/>
    </location>
</feature>
<feature type="transmembrane region" description="Helical" evidence="2">
    <location>
        <begin position="120"/>
        <end position="138"/>
    </location>
</feature>
<evidence type="ECO:0000256" key="2">
    <source>
        <dbReference type="SAM" id="Phobius"/>
    </source>
</evidence>
<dbReference type="PANTHER" id="PTHR37846">
    <property type="entry name" value="YALI0B21296P"/>
    <property type="match status" value="1"/>
</dbReference>